<proteinExistence type="predicted"/>
<gene>
    <name evidence="2" type="ORF">HMPREF9498_00803</name>
</gene>
<dbReference type="Pfam" id="PF13731">
    <property type="entry name" value="WxL"/>
    <property type="match status" value="1"/>
</dbReference>
<dbReference type="RefSeq" id="WP_002361651.1">
    <property type="nucleotide sequence ID" value="NZ_GL454430.1"/>
</dbReference>
<dbReference type="EMBL" id="AEBR01000024">
    <property type="protein sequence ID" value="EFM83529.1"/>
    <property type="molecule type" value="Genomic_DNA"/>
</dbReference>
<feature type="domain" description="WxL" evidence="1">
    <location>
        <begin position="63"/>
        <end position="252"/>
    </location>
</feature>
<dbReference type="Proteomes" id="UP000004846">
    <property type="component" value="Unassembled WGS sequence"/>
</dbReference>
<evidence type="ECO:0000313" key="3">
    <source>
        <dbReference type="Proteomes" id="UP000004846"/>
    </source>
</evidence>
<organism evidence="2 3">
    <name type="scientific">Enterococcus faecalis TX4248</name>
    <dbReference type="NCBI Taxonomy" id="749495"/>
    <lineage>
        <taxon>Bacteria</taxon>
        <taxon>Bacillati</taxon>
        <taxon>Bacillota</taxon>
        <taxon>Bacilli</taxon>
        <taxon>Lactobacillales</taxon>
        <taxon>Enterococcaceae</taxon>
        <taxon>Enterococcus</taxon>
    </lineage>
</organism>
<reference evidence="2 3" key="1">
    <citation type="submission" date="2010-07" db="EMBL/GenBank/DDBJ databases">
        <authorList>
            <person name="Sid Ahmed O."/>
        </authorList>
    </citation>
    <scope>NUCLEOTIDE SEQUENCE [LARGE SCALE GENOMIC DNA]</scope>
    <source>
        <strain evidence="2 3">TX4248</strain>
    </source>
</reference>
<protein>
    <recommendedName>
        <fullName evidence="1">WxL domain-containing protein</fullName>
    </recommendedName>
</protein>
<dbReference type="InterPro" id="IPR027994">
    <property type="entry name" value="WxL_dom"/>
</dbReference>
<accession>A0A125W833</accession>
<evidence type="ECO:0000313" key="2">
    <source>
        <dbReference type="EMBL" id="EFM83529.1"/>
    </source>
</evidence>
<dbReference type="HOGENOM" id="CLU_102884_0_0_9"/>
<sequence length="253" mass="27508">MRILILSAPKGGTFLKQKNLLTYQSLTALLLVFSLFSFDPSVSFATRSGKTPVSVELELGGLPGDESVDDAIDPDLENPNTSFDLLFIPKEFTFETQAISGDLTAVPIRPSEGNTHTMRHFGMGDVRGALTGWHVTAEIPHMRNEAHSLLGIITFQLTGGYARYDKTLRRFFMTNTMYGLDFSEDPAAPDFPTNPIIIGNGATLMSNAGDRKGQGMWSGRMTDISLAIQTPVSQLFPGAYTGSIIWNLISGPA</sequence>
<evidence type="ECO:0000259" key="1">
    <source>
        <dbReference type="Pfam" id="PF13731"/>
    </source>
</evidence>
<name>A0A125W833_ENTFL</name>
<dbReference type="AlphaFoldDB" id="A0A125W833"/>
<comment type="caution">
    <text evidence="2">The sequence shown here is derived from an EMBL/GenBank/DDBJ whole genome shotgun (WGS) entry which is preliminary data.</text>
</comment>